<dbReference type="GO" id="GO:1904802">
    <property type="term" value="P:RITS complex assembly"/>
    <property type="evidence" value="ECO:0007669"/>
    <property type="project" value="TreeGrafter"/>
</dbReference>
<organism evidence="3 4">
    <name type="scientific">Hapsidospora chrysogenum (strain ATCC 11550 / CBS 779.69 / DSM 880 / IAM 14645 / JCM 23072 / IMI 49137)</name>
    <name type="common">Acremonium chrysogenum</name>
    <dbReference type="NCBI Taxonomy" id="857340"/>
    <lineage>
        <taxon>Eukaryota</taxon>
        <taxon>Fungi</taxon>
        <taxon>Dikarya</taxon>
        <taxon>Ascomycota</taxon>
        <taxon>Pezizomycotina</taxon>
        <taxon>Sordariomycetes</taxon>
        <taxon>Hypocreomycetidae</taxon>
        <taxon>Hypocreales</taxon>
        <taxon>Bionectriaceae</taxon>
        <taxon>Hapsidospora</taxon>
    </lineage>
</organism>
<proteinExistence type="predicted"/>
<feature type="region of interest" description="Disordered" evidence="1">
    <location>
        <begin position="113"/>
        <end position="216"/>
    </location>
</feature>
<reference evidence="4" key="1">
    <citation type="journal article" date="2014" name="Genome Announc.">
        <title>Genome sequence and annotation of Acremonium chrysogenum, producer of the beta-lactam antibiotic cephalosporin C.</title>
        <authorList>
            <person name="Terfehr D."/>
            <person name="Dahlmann T.A."/>
            <person name="Specht T."/>
            <person name="Zadra I."/>
            <person name="Kuernsteiner H."/>
            <person name="Kueck U."/>
        </authorList>
    </citation>
    <scope>NUCLEOTIDE SEQUENCE [LARGE SCALE GENOMIC DNA]</scope>
    <source>
        <strain evidence="4">ATCC 11550 / CBS 779.69 / DSM 880 / IAM 14645 / JCM 23072 / IMI 49137</strain>
    </source>
</reference>
<evidence type="ECO:0000313" key="3">
    <source>
        <dbReference type="EMBL" id="KFH44192.1"/>
    </source>
</evidence>
<dbReference type="AlphaFoldDB" id="A0A086T4B0"/>
<sequence>MADEEEQTIKVAPKNTSKTGTIKLKKPAPKHKQPGNWMEGRVVDDTKSKGSPASAASSPGPVVNQLDDNARETFATGRPLQDIPDIQQCKHCKKSVLKTAAKAHIDQCLKLKKEKAQRKKEAREARERAKEAAREEEARKAEEENGEGKDDDSDDGDGSPDKKGKVAKKAAGKKPDDKGKKRKADGTLEGGPKSKKKKDEPKTKAPKTKGPVDVERQCGVILPNGQPCARSLTCKSHSMGAKRAVAGRSLPYDMLLAAYQKKNQAKQQKAALDANAPVEDEDELNTGPVDSEEETAAVMSALANWRPQPLIPQPVFMPIRKQYQLSRLHEQLNMATNGGRTNIFAVKGFGAQRMPEPQSGFPDGEDAPGEVDMAMTGYGTTGTPSIGGSAPTNRPPSVASRG</sequence>
<keyword evidence="4" id="KW-1185">Reference proteome</keyword>
<gene>
    <name evidence="3" type="ORF">ACRE_050380</name>
</gene>
<feature type="compositionally biased region" description="Low complexity" evidence="1">
    <location>
        <begin position="49"/>
        <end position="61"/>
    </location>
</feature>
<name>A0A086T4B0_HAPC1</name>
<evidence type="ECO:0000259" key="2">
    <source>
        <dbReference type="PROSITE" id="PS51505"/>
    </source>
</evidence>
<feature type="compositionally biased region" description="Polar residues" evidence="1">
    <location>
        <begin position="381"/>
        <end position="392"/>
    </location>
</feature>
<dbReference type="PANTHER" id="PTHR47805:SF1">
    <property type="entry name" value="SAGA-ASSOCIATED FACTOR 73"/>
    <property type="match status" value="1"/>
</dbReference>
<dbReference type="Gene3D" id="6.10.140.1270">
    <property type="match status" value="1"/>
</dbReference>
<dbReference type="PROSITE" id="PS51505">
    <property type="entry name" value="SCA7"/>
    <property type="match status" value="1"/>
</dbReference>
<dbReference type="GO" id="GO:0006357">
    <property type="term" value="P:regulation of transcription by RNA polymerase II"/>
    <property type="evidence" value="ECO:0007669"/>
    <property type="project" value="TreeGrafter"/>
</dbReference>
<dbReference type="Pfam" id="PF08313">
    <property type="entry name" value="SCA7"/>
    <property type="match status" value="1"/>
</dbReference>
<feature type="region of interest" description="Disordered" evidence="1">
    <location>
        <begin position="357"/>
        <end position="402"/>
    </location>
</feature>
<dbReference type="InterPro" id="IPR037804">
    <property type="entry name" value="SGF73"/>
</dbReference>
<protein>
    <submittedName>
        <fullName evidence="3">SAGA-associated factor-like protein</fullName>
    </submittedName>
</protein>
<dbReference type="OrthoDB" id="21678at2759"/>
<feature type="compositionally biased region" description="Basic residues" evidence="1">
    <location>
        <begin position="23"/>
        <end position="33"/>
    </location>
</feature>
<comment type="caution">
    <text evidence="3">The sequence shown here is derived from an EMBL/GenBank/DDBJ whole genome shotgun (WGS) entry which is preliminary data.</text>
</comment>
<dbReference type="PANTHER" id="PTHR47805">
    <property type="entry name" value="SAGA-ASSOCIATED FACTOR 73"/>
    <property type="match status" value="1"/>
</dbReference>
<feature type="compositionally biased region" description="Acidic residues" evidence="1">
    <location>
        <begin position="149"/>
        <end position="158"/>
    </location>
</feature>
<dbReference type="HOGENOM" id="CLU_044734_1_1_1"/>
<feature type="region of interest" description="Disordered" evidence="1">
    <location>
        <begin position="1"/>
        <end position="86"/>
    </location>
</feature>
<dbReference type="GO" id="GO:0031048">
    <property type="term" value="P:regulatory ncRNA-mediated heterochromatin formation"/>
    <property type="evidence" value="ECO:0007669"/>
    <property type="project" value="TreeGrafter"/>
</dbReference>
<accession>A0A086T4B0</accession>
<dbReference type="InterPro" id="IPR013243">
    <property type="entry name" value="SCA7_dom"/>
</dbReference>
<dbReference type="GO" id="GO:0000124">
    <property type="term" value="C:SAGA complex"/>
    <property type="evidence" value="ECO:0007669"/>
    <property type="project" value="InterPro"/>
</dbReference>
<dbReference type="STRING" id="857340.A0A086T4B0"/>
<evidence type="ECO:0000313" key="4">
    <source>
        <dbReference type="Proteomes" id="UP000029964"/>
    </source>
</evidence>
<dbReference type="EMBL" id="JPKY01000053">
    <property type="protein sequence ID" value="KFH44192.1"/>
    <property type="molecule type" value="Genomic_DNA"/>
</dbReference>
<feature type="domain" description="SCA7" evidence="2">
    <location>
        <begin position="205"/>
        <end position="271"/>
    </location>
</feature>
<dbReference type="Proteomes" id="UP000029964">
    <property type="component" value="Unassembled WGS sequence"/>
</dbReference>
<evidence type="ECO:0000256" key="1">
    <source>
        <dbReference type="SAM" id="MobiDB-lite"/>
    </source>
</evidence>
<feature type="compositionally biased region" description="Basic and acidic residues" evidence="1">
    <location>
        <begin position="119"/>
        <end position="148"/>
    </location>
</feature>